<dbReference type="Proteomes" id="UP000597761">
    <property type="component" value="Unassembled WGS sequence"/>
</dbReference>
<reference evidence="4" key="1">
    <citation type="journal article" date="2019" name="Int. J. Syst. Evol. Microbiol.">
        <title>The Global Catalogue of Microorganisms (GCM) 10K type strain sequencing project: providing services to taxonomists for standard genome sequencing and annotation.</title>
        <authorList>
            <consortium name="The Broad Institute Genomics Platform"/>
            <consortium name="The Broad Institute Genome Sequencing Center for Infectious Disease"/>
            <person name="Wu L."/>
            <person name="Ma J."/>
        </authorList>
    </citation>
    <scope>NUCLEOTIDE SEQUENCE [LARGE SCALE GENOMIC DNA]</scope>
    <source>
        <strain evidence="4">CGMCC 1.15480</strain>
    </source>
</reference>
<comment type="caution">
    <text evidence="3">The sequence shown here is derived from an EMBL/GenBank/DDBJ whole genome shotgun (WGS) entry which is preliminary data.</text>
</comment>
<evidence type="ECO:0000256" key="1">
    <source>
        <dbReference type="SAM" id="MobiDB-lite"/>
    </source>
</evidence>
<feature type="transmembrane region" description="Helical" evidence="2">
    <location>
        <begin position="45"/>
        <end position="66"/>
    </location>
</feature>
<feature type="region of interest" description="Disordered" evidence="1">
    <location>
        <begin position="1"/>
        <end position="20"/>
    </location>
</feature>
<name>A0ABQ1P861_9MICC</name>
<accession>A0ABQ1P861</accession>
<proteinExistence type="predicted"/>
<keyword evidence="2" id="KW-0812">Transmembrane</keyword>
<sequence>MTDETTGPVRRAGDPAQEASMRDEAAIAAVTARRATMLTRARRHLGWFSTILALLIGAAHTVPVVFPPQVSLPAFLVAMGRWVVAVLLLTYAYLRTRSATPRGGGRRYTVGLLVTMALYLAGLALTPWETWPVAILIGLLIAAPLTIAGWWRRS</sequence>
<keyword evidence="2" id="KW-0472">Membrane</keyword>
<evidence type="ECO:0000256" key="2">
    <source>
        <dbReference type="SAM" id="Phobius"/>
    </source>
</evidence>
<dbReference type="EMBL" id="BMJI01000009">
    <property type="protein sequence ID" value="GGC91264.1"/>
    <property type="molecule type" value="Genomic_DNA"/>
</dbReference>
<evidence type="ECO:0000313" key="4">
    <source>
        <dbReference type="Proteomes" id="UP000597761"/>
    </source>
</evidence>
<organism evidence="3 4">
    <name type="scientific">Tersicoccus solisilvae</name>
    <dbReference type="NCBI Taxonomy" id="1882339"/>
    <lineage>
        <taxon>Bacteria</taxon>
        <taxon>Bacillati</taxon>
        <taxon>Actinomycetota</taxon>
        <taxon>Actinomycetes</taxon>
        <taxon>Micrococcales</taxon>
        <taxon>Micrococcaceae</taxon>
        <taxon>Tersicoccus</taxon>
    </lineage>
</organism>
<keyword evidence="2" id="KW-1133">Transmembrane helix</keyword>
<feature type="transmembrane region" description="Helical" evidence="2">
    <location>
        <begin position="131"/>
        <end position="151"/>
    </location>
</feature>
<protein>
    <recommendedName>
        <fullName evidence="5">EamA domain-containing protein</fullName>
    </recommendedName>
</protein>
<keyword evidence="4" id="KW-1185">Reference proteome</keyword>
<evidence type="ECO:0000313" key="3">
    <source>
        <dbReference type="EMBL" id="GGC91264.1"/>
    </source>
</evidence>
<gene>
    <name evidence="3" type="ORF">GCM10011512_17900</name>
</gene>
<evidence type="ECO:0008006" key="5">
    <source>
        <dbReference type="Google" id="ProtNLM"/>
    </source>
</evidence>
<feature type="transmembrane region" description="Helical" evidence="2">
    <location>
        <begin position="106"/>
        <end position="125"/>
    </location>
</feature>
<dbReference type="RefSeq" id="WP_188668005.1">
    <property type="nucleotide sequence ID" value="NZ_BMJI01000009.1"/>
</dbReference>
<feature type="transmembrane region" description="Helical" evidence="2">
    <location>
        <begin position="72"/>
        <end position="94"/>
    </location>
</feature>